<dbReference type="KEGG" id="dcr:108203769"/>
<reference evidence="2" key="1">
    <citation type="journal article" date="2016" name="Nat. Genet.">
        <title>A high-quality carrot genome assembly provides new insights into carotenoid accumulation and asterid genome evolution.</title>
        <authorList>
            <person name="Iorizzo M."/>
            <person name="Ellison S."/>
            <person name="Senalik D."/>
            <person name="Zeng P."/>
            <person name="Satapoomin P."/>
            <person name="Huang J."/>
            <person name="Bowman M."/>
            <person name="Iovene M."/>
            <person name="Sanseverino W."/>
            <person name="Cavagnaro P."/>
            <person name="Yildiz M."/>
            <person name="Macko-Podgorni A."/>
            <person name="Moranska E."/>
            <person name="Grzebelus E."/>
            <person name="Grzebelus D."/>
            <person name="Ashrafi H."/>
            <person name="Zheng Z."/>
            <person name="Cheng S."/>
            <person name="Spooner D."/>
            <person name="Van Deynze A."/>
            <person name="Simon P."/>
        </authorList>
    </citation>
    <scope>NUCLEOTIDE SEQUENCE</scope>
    <source>
        <tissue evidence="2">Leaf</tissue>
    </source>
</reference>
<sequence>MLLALDNNLVENRDIVVEYKQGGLKDITELHPCFMSLQYPLLFPRGEDGYRLGIRHRNVQDSEPSQRNTVSSREYQSFRVQHHDCEGHALLMGGRLFLQYVVDSWCYIERGRLQWVQLHQSTIRSDLYNNIVDSVSRGDISASDVGKRIVLPSSFMGGFRYMQQNFQDSIALCKEYGHPDLFITFTCNPKWPEIRRAVAAQDCKDAFVRPDLIARVFKIKLDALMADLTKNDVLGHVLAAIYTIEFQKRGLPHAHIVLWLAEPDKLLSPEAIDAVISVEIPDKNADPSAFEIVSQLMMYGPCGEANPKCSCMMNGKCMKHYPRMFCNNTTMDQNGYALYRRRNTGRTVEASNGIHLDNRHVVPYNRGLLIEYQAHINVERCNRSQFIKYLFKYIGKGPDTVTAVMELDGHSAGTAQRLYFHLDGEQEVRFRDDETLSEVVSRVNRDDTMFVQWLISNRRDESGRDLTVVKYPTKFRWDGAGKFWARRRQNVSVVGRMVYAHPSSGERFYMRMLLNLVTGAQSFEDIRTVEGTVYSTYKEACFHRGLLDSDKEWHLALSDASAYATAPQLRELFVTILVFCEVGNPSKLWDDHWIALSDDMEYAQRKLIGLP</sequence>
<protein>
    <recommendedName>
        <fullName evidence="1">Helitron helicase-like domain-containing protein</fullName>
    </recommendedName>
</protein>
<gene>
    <name evidence="2" type="ORF">DCAR_0101675</name>
</gene>
<organism evidence="2 3">
    <name type="scientific">Daucus carota subsp. sativus</name>
    <name type="common">Carrot</name>
    <dbReference type="NCBI Taxonomy" id="79200"/>
    <lineage>
        <taxon>Eukaryota</taxon>
        <taxon>Viridiplantae</taxon>
        <taxon>Streptophyta</taxon>
        <taxon>Embryophyta</taxon>
        <taxon>Tracheophyta</taxon>
        <taxon>Spermatophyta</taxon>
        <taxon>Magnoliopsida</taxon>
        <taxon>eudicotyledons</taxon>
        <taxon>Gunneridae</taxon>
        <taxon>Pentapetalae</taxon>
        <taxon>asterids</taxon>
        <taxon>campanulids</taxon>
        <taxon>Apiales</taxon>
        <taxon>Apiaceae</taxon>
        <taxon>Apioideae</taxon>
        <taxon>Scandiceae</taxon>
        <taxon>Daucinae</taxon>
        <taxon>Daucus</taxon>
        <taxon>Daucus sect. Daucus</taxon>
    </lineage>
</organism>
<accession>A0AAF0W6F9</accession>
<dbReference type="InterPro" id="IPR025476">
    <property type="entry name" value="Helitron_helicase-like"/>
</dbReference>
<dbReference type="EMBL" id="CP093343">
    <property type="protein sequence ID" value="WOG82510.1"/>
    <property type="molecule type" value="Genomic_DNA"/>
</dbReference>
<evidence type="ECO:0000313" key="2">
    <source>
        <dbReference type="EMBL" id="WOG82510.1"/>
    </source>
</evidence>
<proteinExistence type="predicted"/>
<dbReference type="AlphaFoldDB" id="A0AAF0W6F9"/>
<feature type="domain" description="Helitron helicase-like" evidence="1">
    <location>
        <begin position="78"/>
        <end position="258"/>
    </location>
</feature>
<reference evidence="2" key="2">
    <citation type="submission" date="2022-03" db="EMBL/GenBank/DDBJ databases">
        <title>Draft title - Genomic analysis of global carrot germplasm unveils the trajectory of domestication and the origin of high carotenoid orange carrot.</title>
        <authorList>
            <person name="Iorizzo M."/>
            <person name="Ellison S."/>
            <person name="Senalik D."/>
            <person name="Macko-Podgorni A."/>
            <person name="Grzebelus D."/>
            <person name="Bostan H."/>
            <person name="Rolling W."/>
            <person name="Curaba J."/>
            <person name="Simon P."/>
        </authorList>
    </citation>
    <scope>NUCLEOTIDE SEQUENCE</scope>
    <source>
        <tissue evidence="2">Leaf</tissue>
    </source>
</reference>
<dbReference type="PANTHER" id="PTHR10492:SF90">
    <property type="entry name" value="ATP-DEPENDENT DNA HELICASE"/>
    <property type="match status" value="1"/>
</dbReference>
<evidence type="ECO:0000313" key="3">
    <source>
        <dbReference type="Proteomes" id="UP000077755"/>
    </source>
</evidence>
<dbReference type="PANTHER" id="PTHR10492">
    <property type="match status" value="1"/>
</dbReference>
<name>A0AAF0W6F9_DAUCS</name>
<dbReference type="Proteomes" id="UP000077755">
    <property type="component" value="Chromosome 1"/>
</dbReference>
<dbReference type="Pfam" id="PF14214">
    <property type="entry name" value="Helitron_like_N"/>
    <property type="match status" value="1"/>
</dbReference>
<evidence type="ECO:0000259" key="1">
    <source>
        <dbReference type="Pfam" id="PF14214"/>
    </source>
</evidence>
<keyword evidence="3" id="KW-1185">Reference proteome</keyword>